<comment type="function">
    <text evidence="5">Sigma factors are initiation factors that promote the attachment of RNA polymerase to specific initiation sites and are then released.</text>
</comment>
<dbReference type="InterPro" id="IPR013325">
    <property type="entry name" value="RNA_pol_sigma_r2"/>
</dbReference>
<keyword evidence="1 5" id="KW-0805">Transcription regulation</keyword>
<dbReference type="NCBIfam" id="TIGR02937">
    <property type="entry name" value="sigma70-ECF"/>
    <property type="match status" value="1"/>
</dbReference>
<evidence type="ECO:0000313" key="9">
    <source>
        <dbReference type="EMBL" id="MCT7397710.1"/>
    </source>
</evidence>
<dbReference type="Gene3D" id="1.10.601.10">
    <property type="entry name" value="RNA Polymerase Primary Sigma Factor"/>
    <property type="match status" value="1"/>
</dbReference>
<feature type="region of interest" description="Disordered" evidence="6">
    <location>
        <begin position="1"/>
        <end position="23"/>
    </location>
</feature>
<proteinExistence type="inferred from homology"/>
<evidence type="ECO:0000256" key="3">
    <source>
        <dbReference type="ARBA" id="ARBA00023125"/>
    </source>
</evidence>
<feature type="domain" description="RNA polymerase sigma-70" evidence="7">
    <location>
        <begin position="132"/>
        <end position="145"/>
    </location>
</feature>
<organism evidence="9 10">
    <name type="scientific">Eubacterium album</name>
    <dbReference type="NCBI Taxonomy" id="2978477"/>
    <lineage>
        <taxon>Bacteria</taxon>
        <taxon>Bacillati</taxon>
        <taxon>Bacillota</taxon>
        <taxon>Clostridia</taxon>
        <taxon>Eubacteriales</taxon>
        <taxon>Eubacteriaceae</taxon>
        <taxon>Eubacterium</taxon>
    </lineage>
</organism>
<protein>
    <recommendedName>
        <fullName evidence="5">RNA polymerase sigma factor</fullName>
    </recommendedName>
</protein>
<accession>A0ABT2LWQ2</accession>
<evidence type="ECO:0000256" key="1">
    <source>
        <dbReference type="ARBA" id="ARBA00023015"/>
    </source>
</evidence>
<dbReference type="Proteomes" id="UP001431199">
    <property type="component" value="Unassembled WGS sequence"/>
</dbReference>
<dbReference type="InterPro" id="IPR014284">
    <property type="entry name" value="RNA_pol_sigma-70_dom"/>
</dbReference>
<dbReference type="RefSeq" id="WP_260978327.1">
    <property type="nucleotide sequence ID" value="NZ_JAODBU010000002.1"/>
</dbReference>
<evidence type="ECO:0000313" key="10">
    <source>
        <dbReference type="Proteomes" id="UP001431199"/>
    </source>
</evidence>
<comment type="similarity">
    <text evidence="5">Belongs to the sigma-70 factor family.</text>
</comment>
<evidence type="ECO:0000256" key="6">
    <source>
        <dbReference type="SAM" id="MobiDB-lite"/>
    </source>
</evidence>
<dbReference type="EMBL" id="JAODBU010000002">
    <property type="protein sequence ID" value="MCT7397710.1"/>
    <property type="molecule type" value="Genomic_DNA"/>
</dbReference>
<evidence type="ECO:0000256" key="2">
    <source>
        <dbReference type="ARBA" id="ARBA00023082"/>
    </source>
</evidence>
<keyword evidence="3 5" id="KW-0238">DNA-binding</keyword>
<evidence type="ECO:0000256" key="5">
    <source>
        <dbReference type="RuleBase" id="RU362124"/>
    </source>
</evidence>
<dbReference type="InterPro" id="IPR007630">
    <property type="entry name" value="RNA_pol_sigma70_r4"/>
</dbReference>
<dbReference type="InterPro" id="IPR050239">
    <property type="entry name" value="Sigma-70_RNA_pol_init_factors"/>
</dbReference>
<dbReference type="InterPro" id="IPR007624">
    <property type="entry name" value="RNA_pol_sigma70_r3"/>
</dbReference>
<dbReference type="PROSITE" id="PS00715">
    <property type="entry name" value="SIGMA70_1"/>
    <property type="match status" value="1"/>
</dbReference>
<dbReference type="SUPFAM" id="SSF88946">
    <property type="entry name" value="Sigma2 domain of RNA polymerase sigma factors"/>
    <property type="match status" value="1"/>
</dbReference>
<name>A0ABT2LWQ2_9FIRM</name>
<keyword evidence="10" id="KW-1185">Reference proteome</keyword>
<evidence type="ECO:0000259" key="7">
    <source>
        <dbReference type="PROSITE" id="PS00715"/>
    </source>
</evidence>
<dbReference type="PROSITE" id="PS00716">
    <property type="entry name" value="SIGMA70_2"/>
    <property type="match status" value="1"/>
</dbReference>
<gene>
    <name evidence="9" type="ORF">N5B56_01245</name>
</gene>
<dbReference type="Pfam" id="PF04539">
    <property type="entry name" value="Sigma70_r3"/>
    <property type="match status" value="1"/>
</dbReference>
<dbReference type="InterPro" id="IPR013324">
    <property type="entry name" value="RNA_pol_sigma_r3/r4-like"/>
</dbReference>
<keyword evidence="2 5" id="KW-0731">Sigma factor</keyword>
<dbReference type="PANTHER" id="PTHR30603:SF47">
    <property type="entry name" value="RNA POLYMERASE SIGMA FACTOR SIGD, CHLOROPLASTIC"/>
    <property type="match status" value="1"/>
</dbReference>
<sequence>MESKESETLRNMALENEMETEDDEFKLEDAAETLEGDILKDVDESEFELKVNENLGTEELDNLNANEISYLRRYLVEIGSIPLLTREEEKKYGLLAKNGDSYAREIMINSNLKLVVKIAKKYKNVSGISFEDLIQEGNIGLMKAVDKFDATKENKFSTYAVWWIRQSMWRAICQSSRNIRLPVHIHEMMFTVKKAAKMFYEENFREPTIDELADYSNLPPAKIEMILNNSKGTDSLDRIIVTDNSDDTTLIDMIKDETAETPEEKTMKKILKEEFDEILFDLNEKERNIIIMRFGLNGCRTFTLQEVGGVYGISRERVRQIENKVLAKLKIKCSKKGLNSFLK</sequence>
<dbReference type="SUPFAM" id="SSF88659">
    <property type="entry name" value="Sigma3 and sigma4 domains of RNA polymerase sigma factors"/>
    <property type="match status" value="2"/>
</dbReference>
<dbReference type="PRINTS" id="PR00046">
    <property type="entry name" value="SIGMA70FCT"/>
</dbReference>
<dbReference type="InterPro" id="IPR009042">
    <property type="entry name" value="RNA_pol_sigma70_r1_2"/>
</dbReference>
<dbReference type="PANTHER" id="PTHR30603">
    <property type="entry name" value="RNA POLYMERASE SIGMA FACTOR RPO"/>
    <property type="match status" value="1"/>
</dbReference>
<dbReference type="Gene3D" id="1.10.10.10">
    <property type="entry name" value="Winged helix-like DNA-binding domain superfamily/Winged helix DNA-binding domain"/>
    <property type="match status" value="2"/>
</dbReference>
<dbReference type="InterPro" id="IPR036388">
    <property type="entry name" value="WH-like_DNA-bd_sf"/>
</dbReference>
<keyword evidence="4 5" id="KW-0804">Transcription</keyword>
<dbReference type="Pfam" id="PF00140">
    <property type="entry name" value="Sigma70_r1_2"/>
    <property type="match status" value="1"/>
</dbReference>
<comment type="caution">
    <text evidence="9">The sequence shown here is derived from an EMBL/GenBank/DDBJ whole genome shotgun (WGS) entry which is preliminary data.</text>
</comment>
<reference evidence="9" key="1">
    <citation type="submission" date="2022-09" db="EMBL/GenBank/DDBJ databases">
        <title>Eubacterium sp. LFL-14 isolated from human feces.</title>
        <authorList>
            <person name="Liu F."/>
        </authorList>
    </citation>
    <scope>NUCLEOTIDE SEQUENCE</scope>
    <source>
        <strain evidence="9">LFL-14</strain>
    </source>
</reference>
<dbReference type="InterPro" id="IPR007627">
    <property type="entry name" value="RNA_pol_sigma70_r2"/>
</dbReference>
<feature type="domain" description="RNA polymerase sigma-70" evidence="8">
    <location>
        <begin position="303"/>
        <end position="329"/>
    </location>
</feature>
<dbReference type="Pfam" id="PF04542">
    <property type="entry name" value="Sigma70_r2"/>
    <property type="match status" value="1"/>
</dbReference>
<dbReference type="InterPro" id="IPR000943">
    <property type="entry name" value="RNA_pol_sigma70"/>
</dbReference>
<evidence type="ECO:0000259" key="8">
    <source>
        <dbReference type="PROSITE" id="PS00716"/>
    </source>
</evidence>
<dbReference type="Pfam" id="PF04545">
    <property type="entry name" value="Sigma70_r4"/>
    <property type="match status" value="1"/>
</dbReference>
<dbReference type="CDD" id="cd06171">
    <property type="entry name" value="Sigma70_r4"/>
    <property type="match status" value="1"/>
</dbReference>
<evidence type="ECO:0000256" key="4">
    <source>
        <dbReference type="ARBA" id="ARBA00023163"/>
    </source>
</evidence>